<organism evidence="1">
    <name type="scientific">Alexandrium andersonii</name>
    <dbReference type="NCBI Taxonomy" id="327968"/>
    <lineage>
        <taxon>Eukaryota</taxon>
        <taxon>Sar</taxon>
        <taxon>Alveolata</taxon>
        <taxon>Dinophyceae</taxon>
        <taxon>Gonyaulacales</taxon>
        <taxon>Pyrocystaceae</taxon>
        <taxon>Alexandrium</taxon>
    </lineage>
</organism>
<evidence type="ECO:0008006" key="2">
    <source>
        <dbReference type="Google" id="ProtNLM"/>
    </source>
</evidence>
<proteinExistence type="predicted"/>
<dbReference type="InterPro" id="IPR011989">
    <property type="entry name" value="ARM-like"/>
</dbReference>
<dbReference type="AlphaFoldDB" id="A0A7S2CMZ0"/>
<dbReference type="EMBL" id="HBGQ01038957">
    <property type="protein sequence ID" value="CAD9429945.1"/>
    <property type="molecule type" value="Transcribed_RNA"/>
</dbReference>
<evidence type="ECO:0000313" key="1">
    <source>
        <dbReference type="EMBL" id="CAD9429945.1"/>
    </source>
</evidence>
<gene>
    <name evidence="1" type="ORF">AAND1436_LOCUS19138</name>
</gene>
<sequence>MAQLLLPDPEIRLAAMEALAWIADDWPHDGALLALMGQLENHNPLTRQSAVRALSRLMEGCSEHAVEAVGRLMAHPMQGVRQSATQLLMHVKKGNSQAIASLASCLEHSDWQVRRDAMRTLVQVVDKGDAFAVAAVQSRLKHPEAHVRCAAEEALKWVQTGGEGMCWL</sequence>
<dbReference type="InterPro" id="IPR016024">
    <property type="entry name" value="ARM-type_fold"/>
</dbReference>
<dbReference type="InterPro" id="IPR004155">
    <property type="entry name" value="PBS_lyase_HEAT"/>
</dbReference>
<accession>A0A7S2CMZ0</accession>
<reference evidence="1" key="1">
    <citation type="submission" date="2021-01" db="EMBL/GenBank/DDBJ databases">
        <authorList>
            <person name="Corre E."/>
            <person name="Pelletier E."/>
            <person name="Niang G."/>
            <person name="Scheremetjew M."/>
            <person name="Finn R."/>
            <person name="Kale V."/>
            <person name="Holt S."/>
            <person name="Cochrane G."/>
            <person name="Meng A."/>
            <person name="Brown T."/>
            <person name="Cohen L."/>
        </authorList>
    </citation>
    <scope>NUCLEOTIDE SEQUENCE</scope>
    <source>
        <strain evidence="1">CCMP2222</strain>
    </source>
</reference>
<dbReference type="SUPFAM" id="SSF48371">
    <property type="entry name" value="ARM repeat"/>
    <property type="match status" value="1"/>
</dbReference>
<dbReference type="SMART" id="SM00567">
    <property type="entry name" value="EZ_HEAT"/>
    <property type="match status" value="4"/>
</dbReference>
<protein>
    <recommendedName>
        <fullName evidence="2">HEAT repeat domain-containing protein</fullName>
    </recommendedName>
</protein>
<dbReference type="Gene3D" id="1.25.10.10">
    <property type="entry name" value="Leucine-rich Repeat Variant"/>
    <property type="match status" value="1"/>
</dbReference>
<dbReference type="Pfam" id="PF13646">
    <property type="entry name" value="HEAT_2"/>
    <property type="match status" value="1"/>
</dbReference>
<name>A0A7S2CMZ0_9DINO</name>